<dbReference type="Pfam" id="PF18864">
    <property type="entry name" value="AbiTii"/>
    <property type="match status" value="1"/>
</dbReference>
<sequence>MSGIVDEIQRGALDSSTPLSDLLRKAKVVASKLGQQQPLDWVECELNGYEGDVPDYRILRGLAKVRNPYHGWQPFLIGDLKLQERVCGRHMLNPIRELEHLVSSRGDILVPLPDRLAADLCELAGTSALPIGVFIPKNGVIKVLDIVRTKILDWSLTLQNAGIEGEGLSFSPEEKAVANNPNVTYHIGSIGSFAGNLGGTVGRDVHASSSQKVAGELERVAKLVQEIRSLDGRLGLTPSSEREMKAHVSALEEELAKPAPATGKISGIIRAIGAIAQSVAGTVVSNGILSLIDGVSL</sequence>
<dbReference type="OrthoDB" id="6360084at2"/>
<evidence type="ECO:0000313" key="3">
    <source>
        <dbReference type="Proteomes" id="UP000305654"/>
    </source>
</evidence>
<accession>A0A5R9J870</accession>
<gene>
    <name evidence="2" type="ORF">FE263_16855</name>
</gene>
<dbReference type="AlphaFoldDB" id="A0A5R9J870"/>
<evidence type="ECO:0000259" key="1">
    <source>
        <dbReference type="Pfam" id="PF18864"/>
    </source>
</evidence>
<keyword evidence="3" id="KW-1185">Reference proteome</keyword>
<feature type="domain" description="AbiTii" evidence="1">
    <location>
        <begin position="4"/>
        <end position="181"/>
    </location>
</feature>
<dbReference type="Proteomes" id="UP000305654">
    <property type="component" value="Unassembled WGS sequence"/>
</dbReference>
<protein>
    <recommendedName>
        <fullName evidence="1">AbiTii domain-containing protein</fullName>
    </recommendedName>
</protein>
<dbReference type="RefSeq" id="WP_138327183.1">
    <property type="nucleotide sequence ID" value="NZ_VCDI01000006.1"/>
</dbReference>
<evidence type="ECO:0000313" key="2">
    <source>
        <dbReference type="EMBL" id="TLU71546.1"/>
    </source>
</evidence>
<organism evidence="2 3">
    <name type="scientific">Lichenicoccus roseus</name>
    <dbReference type="NCBI Taxonomy" id="2683649"/>
    <lineage>
        <taxon>Bacteria</taxon>
        <taxon>Pseudomonadati</taxon>
        <taxon>Pseudomonadota</taxon>
        <taxon>Alphaproteobacteria</taxon>
        <taxon>Acetobacterales</taxon>
        <taxon>Acetobacteraceae</taxon>
        <taxon>Lichenicoccus</taxon>
    </lineage>
</organism>
<reference evidence="2 3" key="1">
    <citation type="submission" date="2019-05" db="EMBL/GenBank/DDBJ databases">
        <authorList>
            <person name="Pankratov T."/>
            <person name="Grouzdev D."/>
        </authorList>
    </citation>
    <scope>NUCLEOTIDE SEQUENCE [LARGE SCALE GENOMIC DNA]</scope>
    <source>
        <strain evidence="2 3">KEBCLARHB70R</strain>
    </source>
</reference>
<proteinExistence type="predicted"/>
<dbReference type="EMBL" id="VCDI01000006">
    <property type="protein sequence ID" value="TLU71546.1"/>
    <property type="molecule type" value="Genomic_DNA"/>
</dbReference>
<name>A0A5R9J870_9PROT</name>
<dbReference type="InterPro" id="IPR041304">
    <property type="entry name" value="AbiTii"/>
</dbReference>
<comment type="caution">
    <text evidence="2">The sequence shown here is derived from an EMBL/GenBank/DDBJ whole genome shotgun (WGS) entry which is preliminary data.</text>
</comment>